<name>A0A8H6M232_9AGAR</name>
<keyword evidence="3" id="KW-1185">Reference proteome</keyword>
<dbReference type="EMBL" id="JACGCI010000043">
    <property type="protein sequence ID" value="KAF6752658.1"/>
    <property type="molecule type" value="Genomic_DNA"/>
</dbReference>
<reference evidence="2 3" key="1">
    <citation type="submission" date="2020-07" db="EMBL/GenBank/DDBJ databases">
        <title>Comparative genomics of pyrophilous fungi reveals a link between fire events and developmental genes.</title>
        <authorList>
            <consortium name="DOE Joint Genome Institute"/>
            <person name="Steindorff A.S."/>
            <person name="Carver A."/>
            <person name="Calhoun S."/>
            <person name="Stillman K."/>
            <person name="Liu H."/>
            <person name="Lipzen A."/>
            <person name="Pangilinan J."/>
            <person name="Labutti K."/>
            <person name="Bruns T.D."/>
            <person name="Grigoriev I.V."/>
        </authorList>
    </citation>
    <scope>NUCLEOTIDE SEQUENCE [LARGE SCALE GENOMIC DNA]</scope>
    <source>
        <strain evidence="2 3">CBS 144469</strain>
    </source>
</reference>
<gene>
    <name evidence="2" type="ORF">DFP72DRAFT_1070226</name>
</gene>
<protein>
    <submittedName>
        <fullName evidence="2">Uncharacterized protein</fullName>
    </submittedName>
</protein>
<organism evidence="2 3">
    <name type="scientific">Ephemerocybe angulata</name>
    <dbReference type="NCBI Taxonomy" id="980116"/>
    <lineage>
        <taxon>Eukaryota</taxon>
        <taxon>Fungi</taxon>
        <taxon>Dikarya</taxon>
        <taxon>Basidiomycota</taxon>
        <taxon>Agaricomycotina</taxon>
        <taxon>Agaricomycetes</taxon>
        <taxon>Agaricomycetidae</taxon>
        <taxon>Agaricales</taxon>
        <taxon>Agaricineae</taxon>
        <taxon>Psathyrellaceae</taxon>
        <taxon>Ephemerocybe</taxon>
    </lineage>
</organism>
<feature type="region of interest" description="Disordered" evidence="1">
    <location>
        <begin position="380"/>
        <end position="402"/>
    </location>
</feature>
<feature type="region of interest" description="Disordered" evidence="1">
    <location>
        <begin position="1"/>
        <end position="56"/>
    </location>
</feature>
<evidence type="ECO:0000313" key="2">
    <source>
        <dbReference type="EMBL" id="KAF6752658.1"/>
    </source>
</evidence>
<accession>A0A8H6M232</accession>
<feature type="compositionally biased region" description="Polar residues" evidence="1">
    <location>
        <begin position="382"/>
        <end position="391"/>
    </location>
</feature>
<comment type="caution">
    <text evidence="2">The sequence shown here is derived from an EMBL/GenBank/DDBJ whole genome shotgun (WGS) entry which is preliminary data.</text>
</comment>
<evidence type="ECO:0000313" key="3">
    <source>
        <dbReference type="Proteomes" id="UP000521943"/>
    </source>
</evidence>
<dbReference type="Proteomes" id="UP000521943">
    <property type="component" value="Unassembled WGS sequence"/>
</dbReference>
<dbReference type="OrthoDB" id="2664977at2759"/>
<proteinExistence type="predicted"/>
<dbReference type="AlphaFoldDB" id="A0A8H6M232"/>
<sequence>MDLTIAGSAPPNNNKRKRENEGKHGKEDRGSDSDSDSDHPETETDTPKPSKAPKDLTKDFRKLKIEKMAKFTSVAGDLIHRSQLTPAPAGGFPAIQSDSLTAIMENVTPQTNVLWGEEKKKGSILIIVPHYLDATVPVQHNYVKLLQATTKGLIKAGDSFKIFPATLIKAKTKHTTPLPFILYGEEADKLNILGTQPMWITPTVSFSAILATATPSLFICTLEGYYELDPTEANEKSVGDTVGRELATNAEIIKWAQYEPERYNALPAATPLHKVTEEIAKLITVRHLKVVERQQEVIVWRLYLTKHFTSRPEYFKQFVEKVCAITFQRLEGAGKAKKTNYECACCHGRDHPTGLCPYKQVPGFFDRDPNSYRQAMEAKQDAASTSIQSAGPSGVSIPANNNSSRGHFVSIVGTEAGDRKAFKGKRGTKRRRT</sequence>
<evidence type="ECO:0000256" key="1">
    <source>
        <dbReference type="SAM" id="MobiDB-lite"/>
    </source>
</evidence>
<feature type="compositionally biased region" description="Basic and acidic residues" evidence="1">
    <location>
        <begin position="18"/>
        <end position="56"/>
    </location>
</feature>